<gene>
    <name evidence="2" type="ORF">PVK06_036202</name>
</gene>
<dbReference type="InterPro" id="IPR032697">
    <property type="entry name" value="SQ_cyclase_N"/>
</dbReference>
<comment type="caution">
    <text evidence="2">The sequence shown here is derived from an EMBL/GenBank/DDBJ whole genome shotgun (WGS) entry which is preliminary data.</text>
</comment>
<dbReference type="SUPFAM" id="SSF48239">
    <property type="entry name" value="Terpenoid cyclases/Protein prenyltransferases"/>
    <property type="match status" value="1"/>
</dbReference>
<dbReference type="Proteomes" id="UP001358586">
    <property type="component" value="Chromosome 10"/>
</dbReference>
<sequence length="97" mass="11009">MGVLCFYFQNRDGGWGLHIEGQSRMFGTAMIYITLRLLDKEAEEEAVERGREWILRHGTATAISSWGKMYLKQMNGVNNPMPPELLLCPDLLPCHPG</sequence>
<dbReference type="InterPro" id="IPR008930">
    <property type="entry name" value="Terpenoid_cyclase/PrenylTrfase"/>
</dbReference>
<dbReference type="Pfam" id="PF13249">
    <property type="entry name" value="SQHop_cyclase_N"/>
    <property type="match status" value="1"/>
</dbReference>
<name>A0ABR0NIV5_GOSAR</name>
<evidence type="ECO:0000313" key="3">
    <source>
        <dbReference type="Proteomes" id="UP001358586"/>
    </source>
</evidence>
<dbReference type="PANTHER" id="PTHR11764:SF85">
    <property type="entry name" value="TERPENE CYCLASE_MUTASE FAMILY MEMBER"/>
    <property type="match status" value="1"/>
</dbReference>
<keyword evidence="3" id="KW-1185">Reference proteome</keyword>
<accession>A0ABR0NIV5</accession>
<dbReference type="InterPro" id="IPR018333">
    <property type="entry name" value="Squalene_cyclase"/>
</dbReference>
<protein>
    <recommendedName>
        <fullName evidence="1">Squalene cyclase N-terminal domain-containing protein</fullName>
    </recommendedName>
</protein>
<reference evidence="2 3" key="1">
    <citation type="submission" date="2023-03" db="EMBL/GenBank/DDBJ databases">
        <title>WGS of Gossypium arboreum.</title>
        <authorList>
            <person name="Yu D."/>
        </authorList>
    </citation>
    <scope>NUCLEOTIDE SEQUENCE [LARGE SCALE GENOMIC DNA]</scope>
    <source>
        <tissue evidence="2">Leaf</tissue>
    </source>
</reference>
<evidence type="ECO:0000313" key="2">
    <source>
        <dbReference type="EMBL" id="KAK5794948.1"/>
    </source>
</evidence>
<dbReference type="Gene3D" id="1.50.10.20">
    <property type="match status" value="1"/>
</dbReference>
<dbReference type="PANTHER" id="PTHR11764">
    <property type="entry name" value="TERPENE CYCLASE/MUTASE FAMILY MEMBER"/>
    <property type="match status" value="1"/>
</dbReference>
<dbReference type="EMBL" id="JARKNE010000010">
    <property type="protein sequence ID" value="KAK5794948.1"/>
    <property type="molecule type" value="Genomic_DNA"/>
</dbReference>
<evidence type="ECO:0000259" key="1">
    <source>
        <dbReference type="Pfam" id="PF13249"/>
    </source>
</evidence>
<organism evidence="2 3">
    <name type="scientific">Gossypium arboreum</name>
    <name type="common">Tree cotton</name>
    <name type="synonym">Gossypium nanking</name>
    <dbReference type="NCBI Taxonomy" id="29729"/>
    <lineage>
        <taxon>Eukaryota</taxon>
        <taxon>Viridiplantae</taxon>
        <taxon>Streptophyta</taxon>
        <taxon>Embryophyta</taxon>
        <taxon>Tracheophyta</taxon>
        <taxon>Spermatophyta</taxon>
        <taxon>Magnoliopsida</taxon>
        <taxon>eudicotyledons</taxon>
        <taxon>Gunneridae</taxon>
        <taxon>Pentapetalae</taxon>
        <taxon>rosids</taxon>
        <taxon>malvids</taxon>
        <taxon>Malvales</taxon>
        <taxon>Malvaceae</taxon>
        <taxon>Malvoideae</taxon>
        <taxon>Gossypium</taxon>
    </lineage>
</organism>
<feature type="domain" description="Squalene cyclase N-terminal" evidence="1">
    <location>
        <begin position="9"/>
        <end position="95"/>
    </location>
</feature>
<proteinExistence type="predicted"/>